<dbReference type="EMBL" id="WOYG01000001">
    <property type="protein sequence ID" value="NLV09252.1"/>
    <property type="molecule type" value="Genomic_DNA"/>
</dbReference>
<proteinExistence type="predicted"/>
<keyword evidence="1" id="KW-0812">Transmembrane</keyword>
<dbReference type="AlphaFoldDB" id="A0A847TT84"/>
<feature type="transmembrane region" description="Helical" evidence="1">
    <location>
        <begin position="95"/>
        <end position="112"/>
    </location>
</feature>
<reference evidence="2" key="1">
    <citation type="submission" date="2019-12" db="EMBL/GenBank/DDBJ databases">
        <title>Whole-genome sequence of Halomicrobium mukohataei pws1.</title>
        <authorList>
            <person name="Verma D.K."/>
            <person name="Gopal K."/>
            <person name="Prasad E.S."/>
        </authorList>
    </citation>
    <scope>NUCLEOTIDE SEQUENCE</scope>
    <source>
        <strain evidence="2">Pws1</strain>
    </source>
</reference>
<evidence type="ECO:0000313" key="3">
    <source>
        <dbReference type="Proteomes" id="UP000608662"/>
    </source>
</evidence>
<sequence>MQRVFDERAMEATALLLVASVLLIGASLAGIGGGVPLVAVLTLIAVTLAAGRERLPRPGRRLGQDLDRYVRDLWIGPALAAAASAFVFGATPAEIQTVGGLLGFVGMVNYFLRPVYHAGYSLVTRFVETLA</sequence>
<accession>A0A847TT84</accession>
<dbReference type="OrthoDB" id="242139at2157"/>
<gene>
    <name evidence="2" type="ORF">GOC74_04820</name>
</gene>
<comment type="caution">
    <text evidence="2">The sequence shown here is derived from an EMBL/GenBank/DDBJ whole genome shotgun (WGS) entry which is preliminary data.</text>
</comment>
<evidence type="ECO:0000256" key="1">
    <source>
        <dbReference type="SAM" id="Phobius"/>
    </source>
</evidence>
<feature type="transmembrane region" description="Helical" evidence="1">
    <location>
        <begin position="12"/>
        <end position="29"/>
    </location>
</feature>
<dbReference type="Proteomes" id="UP000608662">
    <property type="component" value="Unassembled WGS sequence"/>
</dbReference>
<feature type="transmembrane region" description="Helical" evidence="1">
    <location>
        <begin position="35"/>
        <end position="51"/>
    </location>
</feature>
<keyword evidence="1" id="KW-0472">Membrane</keyword>
<dbReference type="RefSeq" id="WP_170093145.1">
    <property type="nucleotide sequence ID" value="NZ_WOYG01000001.1"/>
</dbReference>
<name>A0A847TT84_9EURY</name>
<organism evidence="2 3">
    <name type="scientific">Halomicrobium mukohataei</name>
    <dbReference type="NCBI Taxonomy" id="57705"/>
    <lineage>
        <taxon>Archaea</taxon>
        <taxon>Methanobacteriati</taxon>
        <taxon>Methanobacteriota</taxon>
        <taxon>Stenosarchaea group</taxon>
        <taxon>Halobacteria</taxon>
        <taxon>Halobacteriales</taxon>
        <taxon>Haloarculaceae</taxon>
        <taxon>Halomicrobium</taxon>
    </lineage>
</organism>
<protein>
    <submittedName>
        <fullName evidence="2">Uncharacterized protein</fullName>
    </submittedName>
</protein>
<evidence type="ECO:0000313" key="2">
    <source>
        <dbReference type="EMBL" id="NLV09252.1"/>
    </source>
</evidence>
<keyword evidence="1" id="KW-1133">Transmembrane helix</keyword>
<dbReference type="GeneID" id="94359753"/>
<feature type="transmembrane region" description="Helical" evidence="1">
    <location>
        <begin position="72"/>
        <end position="89"/>
    </location>
</feature>